<dbReference type="InterPro" id="IPR049229">
    <property type="entry name" value="DUF6826"/>
</dbReference>
<dbReference type="GO" id="GO:0005524">
    <property type="term" value="F:ATP binding"/>
    <property type="evidence" value="ECO:0007669"/>
    <property type="project" value="UniProtKB-KW"/>
</dbReference>
<keyword evidence="5" id="KW-0418">Kinase</keyword>
<dbReference type="PROSITE" id="PS50011">
    <property type="entry name" value="PROTEIN_KINASE_DOM"/>
    <property type="match status" value="1"/>
</dbReference>
<comment type="catalytic activity">
    <reaction evidence="8">
        <text>L-seryl-[protein] + ATP = O-phospho-L-seryl-[protein] + ADP + H(+)</text>
        <dbReference type="Rhea" id="RHEA:17989"/>
        <dbReference type="Rhea" id="RHEA-COMP:9863"/>
        <dbReference type="Rhea" id="RHEA-COMP:11604"/>
        <dbReference type="ChEBI" id="CHEBI:15378"/>
        <dbReference type="ChEBI" id="CHEBI:29999"/>
        <dbReference type="ChEBI" id="CHEBI:30616"/>
        <dbReference type="ChEBI" id="CHEBI:83421"/>
        <dbReference type="ChEBI" id="CHEBI:456216"/>
        <dbReference type="EC" id="2.7.11.1"/>
    </reaction>
</comment>
<evidence type="ECO:0000256" key="1">
    <source>
        <dbReference type="ARBA" id="ARBA00012513"/>
    </source>
</evidence>
<evidence type="ECO:0000256" key="5">
    <source>
        <dbReference type="ARBA" id="ARBA00022777"/>
    </source>
</evidence>
<evidence type="ECO:0000313" key="11">
    <source>
        <dbReference type="Proteomes" id="UP000789831"/>
    </source>
</evidence>
<dbReference type="GO" id="GO:0004674">
    <property type="term" value="F:protein serine/threonine kinase activity"/>
    <property type="evidence" value="ECO:0007669"/>
    <property type="project" value="UniProtKB-KW"/>
</dbReference>
<keyword evidence="4" id="KW-0547">Nucleotide-binding</keyword>
<gene>
    <name evidence="10" type="ORF">AGERDE_LOCUS11192</name>
</gene>
<evidence type="ECO:0000313" key="10">
    <source>
        <dbReference type="EMBL" id="CAG8645839.1"/>
    </source>
</evidence>
<dbReference type="Gene3D" id="1.10.510.10">
    <property type="entry name" value="Transferase(Phosphotransferase) domain 1"/>
    <property type="match status" value="1"/>
</dbReference>
<evidence type="ECO:0000256" key="3">
    <source>
        <dbReference type="ARBA" id="ARBA00022679"/>
    </source>
</evidence>
<dbReference type="InterPro" id="IPR011009">
    <property type="entry name" value="Kinase-like_dom_sf"/>
</dbReference>
<evidence type="ECO:0000256" key="4">
    <source>
        <dbReference type="ARBA" id="ARBA00022741"/>
    </source>
</evidence>
<dbReference type="EC" id="2.7.11.1" evidence="1"/>
<sequence>MSENTQNTEKLLAEISRLDFTEEEKASIFSYFIDQPAKISITLTGLSHFKDEGKVFLFRKCLTSELAPSLKRHLDEIKTQIKDQSVQIKDQSMQIKDQIKTQSVQLDSIRYEVKSILRSGLVLQDSHSIPLLATRKPDFVFVPRGCPLNALNIVAVGEIRKRSGNDFTNADVGHAVSFGQKVLQLQPRRAYVYVALTDCRVISIFKQGFPPSGWRYLVTIMECSPDTLGWIEPSLNFGLDAVTLVRPINTGRTSVVYEGKLNDKMSVVTLLLDGEGILVTTPLCTKVNNLRKEDIGNIIKTLKVIHSKFKLVHMDLRKYNLFRNDKGDILIIDWGYSALIGETGTFAGALECMPDDILASLVNGGRTTYSAEIDLICLARAFYLLLHKPPNAGRISFGGNPDLSSRAQNILAFWGLMPNQNCGIEFFKTQGAGLEVRMRN</sequence>
<name>A0A9N9H439_9GLOM</name>
<dbReference type="InterPro" id="IPR000719">
    <property type="entry name" value="Prot_kinase_dom"/>
</dbReference>
<dbReference type="Pfam" id="PF01163">
    <property type="entry name" value="RIO1"/>
    <property type="match status" value="1"/>
</dbReference>
<feature type="domain" description="Protein kinase" evidence="9">
    <location>
        <begin position="111"/>
        <end position="440"/>
    </location>
</feature>
<dbReference type="OrthoDB" id="5979581at2759"/>
<dbReference type="InterPro" id="IPR018934">
    <property type="entry name" value="RIO_dom"/>
</dbReference>
<organism evidence="10 11">
    <name type="scientific">Ambispora gerdemannii</name>
    <dbReference type="NCBI Taxonomy" id="144530"/>
    <lineage>
        <taxon>Eukaryota</taxon>
        <taxon>Fungi</taxon>
        <taxon>Fungi incertae sedis</taxon>
        <taxon>Mucoromycota</taxon>
        <taxon>Glomeromycotina</taxon>
        <taxon>Glomeromycetes</taxon>
        <taxon>Archaeosporales</taxon>
        <taxon>Ambisporaceae</taxon>
        <taxon>Ambispora</taxon>
    </lineage>
</organism>
<dbReference type="EMBL" id="CAJVPL010004295">
    <property type="protein sequence ID" value="CAG8645839.1"/>
    <property type="molecule type" value="Genomic_DNA"/>
</dbReference>
<proteinExistence type="predicted"/>
<evidence type="ECO:0000256" key="8">
    <source>
        <dbReference type="ARBA" id="ARBA00048679"/>
    </source>
</evidence>
<dbReference type="Pfam" id="PF20713">
    <property type="entry name" value="DUF6826"/>
    <property type="match status" value="1"/>
</dbReference>
<evidence type="ECO:0000256" key="2">
    <source>
        <dbReference type="ARBA" id="ARBA00022527"/>
    </source>
</evidence>
<dbReference type="AlphaFoldDB" id="A0A9N9H439"/>
<evidence type="ECO:0000256" key="6">
    <source>
        <dbReference type="ARBA" id="ARBA00022840"/>
    </source>
</evidence>
<keyword evidence="2" id="KW-0723">Serine/threonine-protein kinase</keyword>
<evidence type="ECO:0000256" key="7">
    <source>
        <dbReference type="ARBA" id="ARBA00047899"/>
    </source>
</evidence>
<protein>
    <recommendedName>
        <fullName evidence="1">non-specific serine/threonine protein kinase</fullName>
        <ecNumber evidence="1">2.7.11.1</ecNumber>
    </recommendedName>
</protein>
<keyword evidence="6" id="KW-0067">ATP-binding</keyword>
<comment type="catalytic activity">
    <reaction evidence="7">
        <text>L-threonyl-[protein] + ATP = O-phospho-L-threonyl-[protein] + ADP + H(+)</text>
        <dbReference type="Rhea" id="RHEA:46608"/>
        <dbReference type="Rhea" id="RHEA-COMP:11060"/>
        <dbReference type="Rhea" id="RHEA-COMP:11605"/>
        <dbReference type="ChEBI" id="CHEBI:15378"/>
        <dbReference type="ChEBI" id="CHEBI:30013"/>
        <dbReference type="ChEBI" id="CHEBI:30616"/>
        <dbReference type="ChEBI" id="CHEBI:61977"/>
        <dbReference type="ChEBI" id="CHEBI:456216"/>
        <dbReference type="EC" id="2.7.11.1"/>
    </reaction>
</comment>
<evidence type="ECO:0000259" key="9">
    <source>
        <dbReference type="PROSITE" id="PS50011"/>
    </source>
</evidence>
<keyword evidence="11" id="KW-1185">Reference proteome</keyword>
<accession>A0A9N9H439</accession>
<keyword evidence="3" id="KW-0808">Transferase</keyword>
<dbReference type="SUPFAM" id="SSF56112">
    <property type="entry name" value="Protein kinase-like (PK-like)"/>
    <property type="match status" value="1"/>
</dbReference>
<comment type="caution">
    <text evidence="10">The sequence shown here is derived from an EMBL/GenBank/DDBJ whole genome shotgun (WGS) entry which is preliminary data.</text>
</comment>
<dbReference type="Proteomes" id="UP000789831">
    <property type="component" value="Unassembled WGS sequence"/>
</dbReference>
<reference evidence="10" key="1">
    <citation type="submission" date="2021-06" db="EMBL/GenBank/DDBJ databases">
        <authorList>
            <person name="Kallberg Y."/>
            <person name="Tangrot J."/>
            <person name="Rosling A."/>
        </authorList>
    </citation>
    <scope>NUCLEOTIDE SEQUENCE</scope>
    <source>
        <strain evidence="10">MT106</strain>
    </source>
</reference>